<proteinExistence type="predicted"/>
<dbReference type="InterPro" id="IPR027612">
    <property type="entry name" value="Put_MTase_LIC12133"/>
</dbReference>
<dbReference type="EMBL" id="QGDJ01000001">
    <property type="protein sequence ID" value="PWJ22175.1"/>
    <property type="molecule type" value="Genomic_DNA"/>
</dbReference>
<sequence length="263" mass="28903">MRAALGRALRTGGLAGAAILARARVRLGLAPRFSGVWDTREAALAALPAAEARGYDDPDIAEVSFEAMCNREVWDYPVLHWLSRWLPDAPRLLDAGGHMGTKRIALGALLPLEGVTWTVLDTPGIVTAARAAQAAGRIPADLSFVDAPERAPETDLLLASGLMQYVDRSLTEVIAALPAPPRHLLLNKVALRDGPQIVTHERLDAVRVPYRIRARADWQAELDRLGYDLVDTWRIPDLSHRIPTHPWLGMSQSWGFALTQRQK</sequence>
<dbReference type="Proteomes" id="UP000251571">
    <property type="component" value="Unassembled WGS sequence"/>
</dbReference>
<dbReference type="Proteomes" id="UP000245839">
    <property type="component" value="Unassembled WGS sequence"/>
</dbReference>
<dbReference type="GO" id="GO:0032259">
    <property type="term" value="P:methylation"/>
    <property type="evidence" value="ECO:0007669"/>
    <property type="project" value="UniProtKB-KW"/>
</dbReference>
<keyword evidence="2" id="KW-0808">Transferase</keyword>
<dbReference type="NCBIfam" id="TIGR04325">
    <property type="entry name" value="MTase_LIC12133"/>
    <property type="match status" value="1"/>
</dbReference>
<reference evidence="2 4" key="1">
    <citation type="submission" date="2016-10" db="EMBL/GenBank/DDBJ databases">
        <authorList>
            <person name="Cai Z."/>
        </authorList>
    </citation>
    <scope>NUCLEOTIDE SEQUENCE [LARGE SCALE GENOMIC DNA]</scope>
    <source>
        <strain evidence="2 4">DSM 25227</strain>
    </source>
</reference>
<keyword evidence="2" id="KW-0489">Methyltransferase</keyword>
<keyword evidence="3" id="KW-1185">Reference proteome</keyword>
<dbReference type="SUPFAM" id="SSF53335">
    <property type="entry name" value="S-adenosyl-L-methionine-dependent methyltransferases"/>
    <property type="match status" value="1"/>
</dbReference>
<evidence type="ECO:0000313" key="2">
    <source>
        <dbReference type="EMBL" id="SSA38453.1"/>
    </source>
</evidence>
<dbReference type="AlphaFoldDB" id="A0A2Y9C3V0"/>
<reference evidence="1 3" key="2">
    <citation type="submission" date="2018-03" db="EMBL/GenBank/DDBJ databases">
        <title>Genomic Encyclopedia of Archaeal and Bacterial Type Strains, Phase II (KMG-II): from individual species to whole genera.</title>
        <authorList>
            <person name="Goeker M."/>
        </authorList>
    </citation>
    <scope>NUCLEOTIDE SEQUENCE [LARGE SCALE GENOMIC DNA]</scope>
    <source>
        <strain evidence="1 3">DSM 25227</strain>
    </source>
</reference>
<dbReference type="RefSeq" id="WP_170125272.1">
    <property type="nucleotide sequence ID" value="NZ_QGDJ01000001.1"/>
</dbReference>
<evidence type="ECO:0000313" key="1">
    <source>
        <dbReference type="EMBL" id="PWJ22175.1"/>
    </source>
</evidence>
<gene>
    <name evidence="1" type="ORF">BCF38_101585</name>
    <name evidence="2" type="ORF">SAMN05421539_101585</name>
</gene>
<evidence type="ECO:0000313" key="3">
    <source>
        <dbReference type="Proteomes" id="UP000245839"/>
    </source>
</evidence>
<dbReference type="Gene3D" id="3.40.50.150">
    <property type="entry name" value="Vaccinia Virus protein VP39"/>
    <property type="match status" value="1"/>
</dbReference>
<dbReference type="InterPro" id="IPR029063">
    <property type="entry name" value="SAM-dependent_MTases_sf"/>
</dbReference>
<protein>
    <submittedName>
        <fullName evidence="1">Putative methyltransferase (TIGR04325 family)</fullName>
    </submittedName>
    <submittedName>
        <fullName evidence="2">Putative methyltransferase, LIC12133 family</fullName>
    </submittedName>
</protein>
<dbReference type="EMBL" id="UETC01000001">
    <property type="protein sequence ID" value="SSA38453.1"/>
    <property type="molecule type" value="Genomic_DNA"/>
</dbReference>
<accession>A0A2Y9C3V0</accession>
<name>A0A2Y9C3V0_9RHOB</name>
<organism evidence="2 4">
    <name type="scientific">Jannaschia seohaensis</name>
    <dbReference type="NCBI Taxonomy" id="475081"/>
    <lineage>
        <taxon>Bacteria</taxon>
        <taxon>Pseudomonadati</taxon>
        <taxon>Pseudomonadota</taxon>
        <taxon>Alphaproteobacteria</taxon>
        <taxon>Rhodobacterales</taxon>
        <taxon>Roseobacteraceae</taxon>
        <taxon>Jannaschia</taxon>
    </lineage>
</organism>
<dbReference type="GO" id="GO:0008168">
    <property type="term" value="F:methyltransferase activity"/>
    <property type="evidence" value="ECO:0007669"/>
    <property type="project" value="UniProtKB-KW"/>
</dbReference>
<evidence type="ECO:0000313" key="4">
    <source>
        <dbReference type="Proteomes" id="UP000251571"/>
    </source>
</evidence>